<protein>
    <submittedName>
        <fullName evidence="2">HD superfamily phosphodiesterase</fullName>
    </submittedName>
</protein>
<dbReference type="InterPro" id="IPR006674">
    <property type="entry name" value="HD_domain"/>
</dbReference>
<dbReference type="EMBL" id="JAUSUZ010000001">
    <property type="protein sequence ID" value="MDQ0370677.1"/>
    <property type="molecule type" value="Genomic_DNA"/>
</dbReference>
<dbReference type="Pfam" id="PF01966">
    <property type="entry name" value="HD"/>
    <property type="match status" value="1"/>
</dbReference>
<dbReference type="SUPFAM" id="SSF109604">
    <property type="entry name" value="HD-domain/PDEase-like"/>
    <property type="match status" value="1"/>
</dbReference>
<keyword evidence="3" id="KW-1185">Reference proteome</keyword>
<accession>A0AAE3W7F2</accession>
<reference evidence="2 3" key="1">
    <citation type="submission" date="2023-07" db="EMBL/GenBank/DDBJ databases">
        <title>Sequencing the genomes of 1000 actinobacteria strains.</title>
        <authorList>
            <person name="Klenk H.-P."/>
        </authorList>
    </citation>
    <scope>NUCLEOTIDE SEQUENCE [LARGE SCALE GENOMIC DNA]</scope>
    <source>
        <strain evidence="2 3">DSM 44709</strain>
    </source>
</reference>
<organism evidence="2 3">
    <name type="scientific">Catenuloplanes indicus</name>
    <dbReference type="NCBI Taxonomy" id="137267"/>
    <lineage>
        <taxon>Bacteria</taxon>
        <taxon>Bacillati</taxon>
        <taxon>Actinomycetota</taxon>
        <taxon>Actinomycetes</taxon>
        <taxon>Micromonosporales</taxon>
        <taxon>Micromonosporaceae</taxon>
        <taxon>Catenuloplanes</taxon>
    </lineage>
</organism>
<dbReference type="Proteomes" id="UP001240236">
    <property type="component" value="Unassembled WGS sequence"/>
</dbReference>
<name>A0AAE3W7F2_9ACTN</name>
<sequence length="187" mass="20467">MSRRLTAALTDGDLAPLPAAAVAHLEVLHAPPRLAAHLRAVHDVAHRLTDGLAGQLAFDRELVLFGAAVHDIGKVRHPQELSGPGHAHEPAGYALLLERGEPEPRARTARDHASWTRPDIRTEDLLIALADKIWKAKRVPDLEDLLIDRLAGADRWSAFLRLDDLLQDLADDADARLAFQSAHPIAH</sequence>
<proteinExistence type="predicted"/>
<gene>
    <name evidence="2" type="ORF">J2S42_007346</name>
</gene>
<evidence type="ECO:0000259" key="1">
    <source>
        <dbReference type="Pfam" id="PF01966"/>
    </source>
</evidence>
<evidence type="ECO:0000313" key="3">
    <source>
        <dbReference type="Proteomes" id="UP001240236"/>
    </source>
</evidence>
<dbReference type="RefSeq" id="WP_307246831.1">
    <property type="nucleotide sequence ID" value="NZ_JAUSUZ010000001.1"/>
</dbReference>
<dbReference type="AlphaFoldDB" id="A0AAE3W7F2"/>
<dbReference type="Gene3D" id="1.10.3210.10">
    <property type="entry name" value="Hypothetical protein af1432"/>
    <property type="match status" value="1"/>
</dbReference>
<feature type="domain" description="HD" evidence="1">
    <location>
        <begin position="35"/>
        <end position="133"/>
    </location>
</feature>
<evidence type="ECO:0000313" key="2">
    <source>
        <dbReference type="EMBL" id="MDQ0370677.1"/>
    </source>
</evidence>
<comment type="caution">
    <text evidence="2">The sequence shown here is derived from an EMBL/GenBank/DDBJ whole genome shotgun (WGS) entry which is preliminary data.</text>
</comment>